<dbReference type="AlphaFoldDB" id="B7GID6"/>
<sequence length="46" mass="4966">MDSRSFGVFIIHPNPFVSSPPAMKNGGSFAGGSFLDVRYKIFAADE</sequence>
<proteinExistence type="predicted"/>
<accession>B7GID6</accession>
<organism evidence="1 2">
    <name type="scientific">Anoxybacillus flavithermus (strain DSM 21510 / WK1)</name>
    <dbReference type="NCBI Taxonomy" id="491915"/>
    <lineage>
        <taxon>Bacteria</taxon>
        <taxon>Bacillati</taxon>
        <taxon>Bacillota</taxon>
        <taxon>Bacilli</taxon>
        <taxon>Bacillales</taxon>
        <taxon>Anoxybacillaceae</taxon>
        <taxon>Anoxybacillus</taxon>
    </lineage>
</organism>
<dbReference type="KEGG" id="afl:Aflv_1919"/>
<dbReference type="Proteomes" id="UP000000742">
    <property type="component" value="Chromosome"/>
</dbReference>
<dbReference type="EMBL" id="CP000922">
    <property type="protein sequence ID" value="ACJ34280.1"/>
    <property type="molecule type" value="Genomic_DNA"/>
</dbReference>
<reference evidence="1 2" key="1">
    <citation type="journal article" date="2008" name="Genome Biol.">
        <title>Encapsulated in silica: genome, proteome and physiology of the thermophilic bacterium Anoxybacillus flavithermus WK1.</title>
        <authorList>
            <person name="Saw J.H."/>
            <person name="Mountain B.W."/>
            <person name="Feng L."/>
            <person name="Omelchenko M.V."/>
            <person name="Hou S."/>
            <person name="Saito J.A."/>
            <person name="Stott M.B."/>
            <person name="Li D."/>
            <person name="Zhao G."/>
            <person name="Wu J."/>
            <person name="Galperin M.Y."/>
            <person name="Koonin E.V."/>
            <person name="Makarova K.S."/>
            <person name="Wolf Y.I."/>
            <person name="Rigden D.J."/>
            <person name="Dunfield P.F."/>
            <person name="Wang L."/>
            <person name="Alam M."/>
        </authorList>
    </citation>
    <scope>NUCLEOTIDE SEQUENCE [LARGE SCALE GENOMIC DNA]</scope>
    <source>
        <strain evidence="2">DSM 21510 / WK1</strain>
    </source>
</reference>
<gene>
    <name evidence="1" type="ordered locus">Aflv_1919</name>
</gene>
<dbReference type="HOGENOM" id="CLU_3179551_0_0_9"/>
<evidence type="ECO:0000313" key="1">
    <source>
        <dbReference type="EMBL" id="ACJ34280.1"/>
    </source>
</evidence>
<evidence type="ECO:0000313" key="2">
    <source>
        <dbReference type="Proteomes" id="UP000000742"/>
    </source>
</evidence>
<protein>
    <submittedName>
        <fullName evidence="1">Uncharacterized protein</fullName>
    </submittedName>
</protein>
<name>B7GID6_ANOFW</name>